<sequence>MKISELKIIKDVAPSVVRSDSGSSFPIVVHIVDRNGSRDHSLNSMIYDLTRCNRAMRYTWRVDRRYLSDKKLCARCGTPKEFDQVQDDWIENHMKKKDEDHRDVSALES</sequence>
<organism evidence="1">
    <name type="scientific">marine sediment metagenome</name>
    <dbReference type="NCBI Taxonomy" id="412755"/>
    <lineage>
        <taxon>unclassified sequences</taxon>
        <taxon>metagenomes</taxon>
        <taxon>ecological metagenomes</taxon>
    </lineage>
</organism>
<gene>
    <name evidence="1" type="ORF">LCGC14_2324020</name>
</gene>
<protein>
    <submittedName>
        <fullName evidence="1">Uncharacterized protein</fullName>
    </submittedName>
</protein>
<proteinExistence type="predicted"/>
<name>A0A0F9D4J2_9ZZZZ</name>
<accession>A0A0F9D4J2</accession>
<feature type="non-terminal residue" evidence="1">
    <location>
        <position position="109"/>
    </location>
</feature>
<comment type="caution">
    <text evidence="1">The sequence shown here is derived from an EMBL/GenBank/DDBJ whole genome shotgun (WGS) entry which is preliminary data.</text>
</comment>
<dbReference type="AlphaFoldDB" id="A0A0F9D4J2"/>
<dbReference type="EMBL" id="LAZR01033266">
    <property type="protein sequence ID" value="KKL48591.1"/>
    <property type="molecule type" value="Genomic_DNA"/>
</dbReference>
<reference evidence="1" key="1">
    <citation type="journal article" date="2015" name="Nature">
        <title>Complex archaea that bridge the gap between prokaryotes and eukaryotes.</title>
        <authorList>
            <person name="Spang A."/>
            <person name="Saw J.H."/>
            <person name="Jorgensen S.L."/>
            <person name="Zaremba-Niedzwiedzka K."/>
            <person name="Martijn J."/>
            <person name="Lind A.E."/>
            <person name="van Eijk R."/>
            <person name="Schleper C."/>
            <person name="Guy L."/>
            <person name="Ettema T.J."/>
        </authorList>
    </citation>
    <scope>NUCLEOTIDE SEQUENCE</scope>
</reference>
<evidence type="ECO:0000313" key="1">
    <source>
        <dbReference type="EMBL" id="KKL48591.1"/>
    </source>
</evidence>